<dbReference type="PANTHER" id="PTHR42743">
    <property type="entry name" value="AMINO-ACID AMINOTRANSFERASE"/>
    <property type="match status" value="1"/>
</dbReference>
<dbReference type="Gene3D" id="3.20.10.10">
    <property type="entry name" value="D-amino Acid Aminotransferase, subunit A, domain 2"/>
    <property type="match status" value="1"/>
</dbReference>
<comment type="caution">
    <text evidence="2">The sequence shown here is derived from an EMBL/GenBank/DDBJ whole genome shotgun (WGS) entry which is preliminary data.</text>
</comment>
<organism evidence="2 3">
    <name type="scientific">Croceivirga thetidis</name>
    <dbReference type="NCBI Taxonomy" id="2721623"/>
    <lineage>
        <taxon>Bacteria</taxon>
        <taxon>Pseudomonadati</taxon>
        <taxon>Bacteroidota</taxon>
        <taxon>Flavobacteriia</taxon>
        <taxon>Flavobacteriales</taxon>
        <taxon>Flavobacteriaceae</taxon>
        <taxon>Croceivirga</taxon>
    </lineage>
</organism>
<evidence type="ECO:0000256" key="1">
    <source>
        <dbReference type="ARBA" id="ARBA00009320"/>
    </source>
</evidence>
<dbReference type="InterPro" id="IPR043131">
    <property type="entry name" value="BCAT-like_N"/>
</dbReference>
<protein>
    <submittedName>
        <fullName evidence="2">Aminotransferase class IV</fullName>
    </submittedName>
</protein>
<dbReference type="Pfam" id="PF01063">
    <property type="entry name" value="Aminotran_4"/>
    <property type="match status" value="1"/>
</dbReference>
<name>A0ABX1GT28_9FLAO</name>
<dbReference type="InterPro" id="IPR036038">
    <property type="entry name" value="Aminotransferase-like"/>
</dbReference>
<evidence type="ECO:0000313" key="3">
    <source>
        <dbReference type="Proteomes" id="UP000718451"/>
    </source>
</evidence>
<evidence type="ECO:0000313" key="2">
    <source>
        <dbReference type="EMBL" id="NKI32055.1"/>
    </source>
</evidence>
<dbReference type="PANTHER" id="PTHR42743:SF13">
    <property type="entry name" value="P-LOOP CONTAINING NUCLEOSIDE TRIPHOSPHATE HYDROLASE PROTEIN"/>
    <property type="match status" value="1"/>
</dbReference>
<keyword evidence="2" id="KW-0808">Transferase</keyword>
<dbReference type="GO" id="GO:0008483">
    <property type="term" value="F:transaminase activity"/>
    <property type="evidence" value="ECO:0007669"/>
    <property type="project" value="UniProtKB-KW"/>
</dbReference>
<accession>A0ABX1GT28</accession>
<dbReference type="Proteomes" id="UP000718451">
    <property type="component" value="Unassembled WGS sequence"/>
</dbReference>
<dbReference type="InterPro" id="IPR050571">
    <property type="entry name" value="Class-IV_PLP-Dep_Aminotrnsfr"/>
</dbReference>
<keyword evidence="2" id="KW-0032">Aminotransferase</keyword>
<reference evidence="2 3" key="1">
    <citation type="submission" date="2020-04" db="EMBL/GenBank/DDBJ databases">
        <authorList>
            <person name="Yoon J."/>
        </authorList>
    </citation>
    <scope>NUCLEOTIDE SEQUENCE [LARGE SCALE GENOMIC DNA]</scope>
    <source>
        <strain evidence="2 3">DJ-13</strain>
    </source>
</reference>
<gene>
    <name evidence="2" type="ORF">HCU67_08895</name>
</gene>
<sequence>MVNFDGRLIQGSSDFLNHQNRAFKFGDAIFERLRLISGKLVFWEDHYFRLISSMRILRMKIPMEFTMEFFEQEISRLTTENSAEANFEVHLFIFRKNSEGLSQGQNLVSYLIELKPLAETFYQIKSKPFELELFKDYYIAPGLLSSLSSSNNLVLTVAEIFSKENDYDACFLLNSNKSVIGTTKGNIFLVKENLVKTPQVSEGVKNTVIRKNVAGIFEKWDDYEFQQEPVSPFELQKADELFVVDDILGIIPVSKYRKKEYSNEVAKKLVGRLNTLARLS</sequence>
<proteinExistence type="inferred from homology"/>
<dbReference type="InterPro" id="IPR001544">
    <property type="entry name" value="Aminotrans_IV"/>
</dbReference>
<dbReference type="RefSeq" id="WP_168552279.1">
    <property type="nucleotide sequence ID" value="NZ_JAAWWL010000002.1"/>
</dbReference>
<dbReference type="EMBL" id="JAAWWL010000002">
    <property type="protein sequence ID" value="NKI32055.1"/>
    <property type="molecule type" value="Genomic_DNA"/>
</dbReference>
<dbReference type="Gene3D" id="3.30.470.10">
    <property type="match status" value="1"/>
</dbReference>
<dbReference type="InterPro" id="IPR043132">
    <property type="entry name" value="BCAT-like_C"/>
</dbReference>
<comment type="similarity">
    <text evidence="1">Belongs to the class-IV pyridoxal-phosphate-dependent aminotransferase family.</text>
</comment>
<dbReference type="SUPFAM" id="SSF56752">
    <property type="entry name" value="D-aminoacid aminotransferase-like PLP-dependent enzymes"/>
    <property type="match status" value="1"/>
</dbReference>
<keyword evidence="3" id="KW-1185">Reference proteome</keyword>